<organism evidence="1">
    <name type="scientific">marine sediment metagenome</name>
    <dbReference type="NCBI Taxonomy" id="412755"/>
    <lineage>
        <taxon>unclassified sequences</taxon>
        <taxon>metagenomes</taxon>
        <taxon>ecological metagenomes</taxon>
    </lineage>
</organism>
<protein>
    <recommendedName>
        <fullName evidence="2">Single-stranded-DNA-specific exonuclease RecJ</fullName>
    </recommendedName>
</protein>
<name>X1Q4E2_9ZZZZ</name>
<dbReference type="Gene3D" id="3.90.1640.30">
    <property type="match status" value="1"/>
</dbReference>
<dbReference type="SUPFAM" id="SSF64182">
    <property type="entry name" value="DHH phosphoesterases"/>
    <property type="match status" value="1"/>
</dbReference>
<dbReference type="EMBL" id="BARV01030154">
    <property type="protein sequence ID" value="GAI38109.1"/>
    <property type="molecule type" value="Genomic_DNA"/>
</dbReference>
<proteinExistence type="predicted"/>
<dbReference type="InterPro" id="IPR051673">
    <property type="entry name" value="SSDNA_exonuclease_RecJ"/>
</dbReference>
<feature type="non-terminal residue" evidence="1">
    <location>
        <position position="61"/>
    </location>
</feature>
<dbReference type="PANTHER" id="PTHR30255">
    <property type="entry name" value="SINGLE-STRANDED-DNA-SPECIFIC EXONUCLEASE RECJ"/>
    <property type="match status" value="1"/>
</dbReference>
<reference evidence="1" key="1">
    <citation type="journal article" date="2014" name="Front. Microbiol.">
        <title>High frequency of phylogenetically diverse reductive dehalogenase-homologous genes in deep subseafloor sedimentary metagenomes.</title>
        <authorList>
            <person name="Kawai M."/>
            <person name="Futagami T."/>
            <person name="Toyoda A."/>
            <person name="Takaki Y."/>
            <person name="Nishi S."/>
            <person name="Hori S."/>
            <person name="Arai W."/>
            <person name="Tsubouchi T."/>
            <person name="Morono Y."/>
            <person name="Uchiyama I."/>
            <person name="Ito T."/>
            <person name="Fujiyama A."/>
            <person name="Inagaki F."/>
            <person name="Takami H."/>
        </authorList>
    </citation>
    <scope>NUCLEOTIDE SEQUENCE</scope>
    <source>
        <strain evidence="1">Expedition CK06-06</strain>
    </source>
</reference>
<sequence length="61" mass="6469">MSADERLSGNPFLLPDMQQAVARIYRALLSGENIAIYGDFDVDGITATALLVQGLTTLGGK</sequence>
<evidence type="ECO:0000313" key="1">
    <source>
        <dbReference type="EMBL" id="GAI38109.1"/>
    </source>
</evidence>
<comment type="caution">
    <text evidence="1">The sequence shown here is derived from an EMBL/GenBank/DDBJ whole genome shotgun (WGS) entry which is preliminary data.</text>
</comment>
<gene>
    <name evidence="1" type="ORF">S06H3_47942</name>
</gene>
<dbReference type="AlphaFoldDB" id="X1Q4E2"/>
<evidence type="ECO:0008006" key="2">
    <source>
        <dbReference type="Google" id="ProtNLM"/>
    </source>
</evidence>
<accession>X1Q4E2</accession>
<dbReference type="InterPro" id="IPR038763">
    <property type="entry name" value="DHH_sf"/>
</dbReference>
<dbReference type="PANTHER" id="PTHR30255:SF2">
    <property type="entry name" value="SINGLE-STRANDED-DNA-SPECIFIC EXONUCLEASE RECJ"/>
    <property type="match status" value="1"/>
</dbReference>